<reference evidence="2 3" key="1">
    <citation type="submission" date="2023-12" db="EMBL/GenBank/DDBJ databases">
        <title>Description of an unclassified Opitutus bacterium of Verrucomicrobiota.</title>
        <authorList>
            <person name="Zhang D.-F."/>
        </authorList>
    </citation>
    <scope>NUCLEOTIDE SEQUENCE [LARGE SCALE GENOMIC DNA]</scope>
    <source>
        <strain evidence="2 3">WL0086</strain>
    </source>
</reference>
<accession>A0ABZ1C2L6</accession>
<keyword evidence="3" id="KW-1185">Reference proteome</keyword>
<dbReference type="Proteomes" id="UP000738431">
    <property type="component" value="Chromosome"/>
</dbReference>
<evidence type="ECO:0000313" key="2">
    <source>
        <dbReference type="EMBL" id="WRQ85582.1"/>
    </source>
</evidence>
<name>A0ABZ1C2L6_9BACT</name>
<organism evidence="2 3">
    <name type="scientific">Actomonas aquatica</name>
    <dbReference type="NCBI Taxonomy" id="2866162"/>
    <lineage>
        <taxon>Bacteria</taxon>
        <taxon>Pseudomonadati</taxon>
        <taxon>Verrucomicrobiota</taxon>
        <taxon>Opitutia</taxon>
        <taxon>Opitutales</taxon>
        <taxon>Opitutaceae</taxon>
        <taxon>Actomonas</taxon>
    </lineage>
</organism>
<dbReference type="RefSeq" id="WP_221032875.1">
    <property type="nucleotide sequence ID" value="NZ_CP139781.1"/>
</dbReference>
<protein>
    <submittedName>
        <fullName evidence="2">DUF5069 domain-containing protein</fullName>
    </submittedName>
</protein>
<dbReference type="Pfam" id="PF16798">
    <property type="entry name" value="DUF5069"/>
    <property type="match status" value="1"/>
</dbReference>
<dbReference type="InterPro" id="IPR031849">
    <property type="entry name" value="DUF5069"/>
</dbReference>
<sequence>MPAIPGLRSPYTIVTRLCYVGRMFDKIRLHARGELPAAYQPSLGKGLDRRVWTFIGLDYPTIRDRVLAGGTDAELEAWLFSGGRDRSDADCHMWNHFISKLGWRDERSDFLRQRIVEDGFTNRGVETFFDLIEVDEGRPIGGPYA</sequence>
<dbReference type="EMBL" id="CP139781">
    <property type="protein sequence ID" value="WRQ85582.1"/>
    <property type="molecule type" value="Genomic_DNA"/>
</dbReference>
<proteinExistence type="predicted"/>
<feature type="domain" description="DUF5069" evidence="1">
    <location>
        <begin position="7"/>
        <end position="138"/>
    </location>
</feature>
<evidence type="ECO:0000313" key="3">
    <source>
        <dbReference type="Proteomes" id="UP000738431"/>
    </source>
</evidence>
<evidence type="ECO:0000259" key="1">
    <source>
        <dbReference type="Pfam" id="PF16798"/>
    </source>
</evidence>
<gene>
    <name evidence="2" type="ORF">K1X11_012290</name>
</gene>